<dbReference type="Pfam" id="PF01740">
    <property type="entry name" value="STAS"/>
    <property type="match status" value="1"/>
</dbReference>
<dbReference type="PROSITE" id="PS50801">
    <property type="entry name" value="STAS"/>
    <property type="match status" value="1"/>
</dbReference>
<dbReference type="SUPFAM" id="SSF52091">
    <property type="entry name" value="SpoIIaa-like"/>
    <property type="match status" value="1"/>
</dbReference>
<evidence type="ECO:0000313" key="4">
    <source>
        <dbReference type="EMBL" id="KGP74282.1"/>
    </source>
</evidence>
<dbReference type="InterPro" id="IPR036513">
    <property type="entry name" value="STAS_dom_sf"/>
</dbReference>
<feature type="domain" description="STAS" evidence="3">
    <location>
        <begin position="158"/>
        <end position="268"/>
    </location>
</feature>
<dbReference type="InterPro" id="IPR002645">
    <property type="entry name" value="STAS_dom"/>
</dbReference>
<dbReference type="RefSeq" id="WP_052111102.1">
    <property type="nucleotide sequence ID" value="NZ_AVBF01000003.1"/>
</dbReference>
<dbReference type="InterPro" id="IPR051932">
    <property type="entry name" value="Bact_StressResp_Reg"/>
</dbReference>
<accession>A0A0A2TEL9</accession>
<dbReference type="Proteomes" id="UP000030147">
    <property type="component" value="Unassembled WGS sequence"/>
</dbReference>
<gene>
    <name evidence="4" type="ORF">N782_15100</name>
</gene>
<sequence>MTEMKQIGNMLIEKKYDIAQKMTDEQKQTLKYNSDEFLENLINIRAEVIGIIAGSLVDSQHDSVTDISEKAKELSSKAIQLEIQMDEAIKSVSQYRKYIWDAISNIAEEEDLSRQSIIKMAQQIDPLIDHAVYIFSTGYVEHHKQTLKEATDSFLELSAPIVPLLDDMAVMPLVGDIDTYRAQVILDTVLNKSTQWKIGTLFIDLSGVTVVDTQVAQEIIKITNSLILLGVKPILTGIRPEIAHTMVQLGITMEVKTKATLKQAISDYINNPIYNN</sequence>
<evidence type="ECO:0000313" key="5">
    <source>
        <dbReference type="Proteomes" id="UP000030147"/>
    </source>
</evidence>
<dbReference type="OrthoDB" id="2959930at2"/>
<evidence type="ECO:0000259" key="3">
    <source>
        <dbReference type="PROSITE" id="PS50801"/>
    </source>
</evidence>
<name>A0A0A2TEL9_9BACI</name>
<dbReference type="AlphaFoldDB" id="A0A0A2TEL9"/>
<keyword evidence="5" id="KW-1185">Reference proteome</keyword>
<protein>
    <submittedName>
        <fullName evidence="4">Anti-anti-sigma factor</fullName>
    </submittedName>
</protein>
<organism evidence="4 5">
    <name type="scientific">Pontibacillus yanchengensis Y32</name>
    <dbReference type="NCBI Taxonomy" id="1385514"/>
    <lineage>
        <taxon>Bacteria</taxon>
        <taxon>Bacillati</taxon>
        <taxon>Bacillota</taxon>
        <taxon>Bacilli</taxon>
        <taxon>Bacillales</taxon>
        <taxon>Bacillaceae</taxon>
        <taxon>Pontibacillus</taxon>
    </lineage>
</organism>
<dbReference type="PANTHER" id="PTHR33745">
    <property type="entry name" value="RSBT ANTAGONIST PROTEIN RSBS-RELATED"/>
    <property type="match status" value="1"/>
</dbReference>
<dbReference type="PANTHER" id="PTHR33745:SF3">
    <property type="entry name" value="RSBT CO-ANTAGONIST PROTEIN RSBRC"/>
    <property type="match status" value="1"/>
</dbReference>
<evidence type="ECO:0000256" key="1">
    <source>
        <dbReference type="ARBA" id="ARBA00022553"/>
    </source>
</evidence>
<reference evidence="4 5" key="1">
    <citation type="journal article" date="2015" name="Stand. Genomic Sci.">
        <title>High quality draft genome sequence of the moderately halophilic bacterium Pontibacillus yanchengensis Y32(T) and comparison among Pontibacillus genomes.</title>
        <authorList>
            <person name="Huang J."/>
            <person name="Qiao Z.X."/>
            <person name="Tang J.W."/>
            <person name="Wang G."/>
        </authorList>
    </citation>
    <scope>NUCLEOTIDE SEQUENCE [LARGE SCALE GENOMIC DNA]</scope>
    <source>
        <strain evidence="4 5">Y32</strain>
    </source>
</reference>
<keyword evidence="2" id="KW-0175">Coiled coil</keyword>
<feature type="coiled-coil region" evidence="2">
    <location>
        <begin position="64"/>
        <end position="91"/>
    </location>
</feature>
<dbReference type="EMBL" id="AVBF01000003">
    <property type="protein sequence ID" value="KGP74282.1"/>
    <property type="molecule type" value="Genomic_DNA"/>
</dbReference>
<proteinExistence type="predicted"/>
<dbReference type="eggNOG" id="COG1366">
    <property type="taxonomic scope" value="Bacteria"/>
</dbReference>
<evidence type="ECO:0000256" key="2">
    <source>
        <dbReference type="SAM" id="Coils"/>
    </source>
</evidence>
<dbReference type="CDD" id="cd07041">
    <property type="entry name" value="STAS_RsbR_RsbS_like"/>
    <property type="match status" value="1"/>
</dbReference>
<comment type="caution">
    <text evidence="4">The sequence shown here is derived from an EMBL/GenBank/DDBJ whole genome shotgun (WGS) entry which is preliminary data.</text>
</comment>
<keyword evidence="1" id="KW-0597">Phosphoprotein</keyword>
<dbReference type="Gene3D" id="3.30.750.24">
    <property type="entry name" value="STAS domain"/>
    <property type="match status" value="1"/>
</dbReference>
<dbReference type="STRING" id="1385514.N782_15100"/>